<accession>A0A919G076</accession>
<dbReference type="GeneID" id="95354728"/>
<evidence type="ECO:0000259" key="2">
    <source>
        <dbReference type="Pfam" id="PF13354"/>
    </source>
</evidence>
<dbReference type="GO" id="GO:0008800">
    <property type="term" value="F:beta-lactamase activity"/>
    <property type="evidence" value="ECO:0007669"/>
    <property type="project" value="InterPro"/>
</dbReference>
<organism evidence="3 4">
    <name type="scientific">Kitasatospora indigofera</name>
    <dbReference type="NCBI Taxonomy" id="67307"/>
    <lineage>
        <taxon>Bacteria</taxon>
        <taxon>Bacillati</taxon>
        <taxon>Actinomycetota</taxon>
        <taxon>Actinomycetes</taxon>
        <taxon>Kitasatosporales</taxon>
        <taxon>Streptomycetaceae</taxon>
        <taxon>Kitasatospora</taxon>
    </lineage>
</organism>
<dbReference type="RefSeq" id="WP_190212529.1">
    <property type="nucleotide sequence ID" value="NZ_BNBO01000024.1"/>
</dbReference>
<reference evidence="3" key="2">
    <citation type="submission" date="2020-09" db="EMBL/GenBank/DDBJ databases">
        <authorList>
            <person name="Sun Q."/>
            <person name="Ohkuma M."/>
        </authorList>
    </citation>
    <scope>NUCLEOTIDE SEQUENCE</scope>
    <source>
        <strain evidence="3">JCM 4646</strain>
    </source>
</reference>
<keyword evidence="4" id="KW-1185">Reference proteome</keyword>
<feature type="region of interest" description="Disordered" evidence="1">
    <location>
        <begin position="105"/>
        <end position="126"/>
    </location>
</feature>
<proteinExistence type="predicted"/>
<dbReference type="InterPro" id="IPR000871">
    <property type="entry name" value="Beta-lactam_class-A"/>
</dbReference>
<feature type="domain" description="Beta-lactamase class A catalytic" evidence="2">
    <location>
        <begin position="164"/>
        <end position="301"/>
    </location>
</feature>
<sequence>MSPRHRARRRRHRPLRTGLFTLVAAVAAAVALTLGTGGGQLVARPSATAPAVGTGSPSATAAALPGASTRAARTVGQAVADAGADAEGAVAVSVLDLGSGVTAGSELPGPDATGAAGSAPAADAEGDATGGHAFITASIVKADILAALLRQSGTALGAAQRAQAEAMIEQSDNDAAGELYEAIGGADGLDEANRAFGLTGTTAGRDGYWGLTTTTTEDQLRLLRVIFTDDSPLDADDRAYLQDLMGLIAQDQAWGVSAAAGPDGTAKLKNGWLSRSADGLWAVNSIGLVTRDGHDLLVAVLSDGNSTEESGIGLVESVAVAAVEALVGGGTD</sequence>
<reference evidence="3" key="1">
    <citation type="journal article" date="2014" name="Int. J. Syst. Evol. Microbiol.">
        <title>Complete genome sequence of Corynebacterium casei LMG S-19264T (=DSM 44701T), isolated from a smear-ripened cheese.</title>
        <authorList>
            <consortium name="US DOE Joint Genome Institute (JGI-PGF)"/>
            <person name="Walter F."/>
            <person name="Albersmeier A."/>
            <person name="Kalinowski J."/>
            <person name="Ruckert C."/>
        </authorList>
    </citation>
    <scope>NUCLEOTIDE SEQUENCE</scope>
    <source>
        <strain evidence="3">JCM 4646</strain>
    </source>
</reference>
<dbReference type="SUPFAM" id="SSF56601">
    <property type="entry name" value="beta-lactamase/transpeptidase-like"/>
    <property type="match status" value="1"/>
</dbReference>
<evidence type="ECO:0000256" key="1">
    <source>
        <dbReference type="SAM" id="MobiDB-lite"/>
    </source>
</evidence>
<dbReference type="InterPro" id="IPR045155">
    <property type="entry name" value="Beta-lactam_cat"/>
</dbReference>
<name>A0A919G076_9ACTN</name>
<protein>
    <recommendedName>
        <fullName evidence="2">Beta-lactamase class A catalytic domain-containing protein</fullName>
    </recommendedName>
</protein>
<dbReference type="AlphaFoldDB" id="A0A919G076"/>
<dbReference type="GO" id="GO:0046677">
    <property type="term" value="P:response to antibiotic"/>
    <property type="evidence" value="ECO:0007669"/>
    <property type="project" value="InterPro"/>
</dbReference>
<dbReference type="InterPro" id="IPR012338">
    <property type="entry name" value="Beta-lactam/transpept-like"/>
</dbReference>
<comment type="caution">
    <text evidence="3">The sequence shown here is derived from an EMBL/GenBank/DDBJ whole genome shotgun (WGS) entry which is preliminary data.</text>
</comment>
<dbReference type="Gene3D" id="3.40.710.10">
    <property type="entry name" value="DD-peptidase/beta-lactamase superfamily"/>
    <property type="match status" value="1"/>
</dbReference>
<dbReference type="EMBL" id="BNBO01000024">
    <property type="protein sequence ID" value="GHH75094.1"/>
    <property type="molecule type" value="Genomic_DNA"/>
</dbReference>
<feature type="compositionally biased region" description="Low complexity" evidence="1">
    <location>
        <begin position="108"/>
        <end position="123"/>
    </location>
</feature>
<dbReference type="GO" id="GO:0030655">
    <property type="term" value="P:beta-lactam antibiotic catabolic process"/>
    <property type="evidence" value="ECO:0007669"/>
    <property type="project" value="InterPro"/>
</dbReference>
<dbReference type="Proteomes" id="UP000617734">
    <property type="component" value="Unassembled WGS sequence"/>
</dbReference>
<dbReference type="PANTHER" id="PTHR35333">
    <property type="entry name" value="BETA-LACTAMASE"/>
    <property type="match status" value="1"/>
</dbReference>
<evidence type="ECO:0000313" key="4">
    <source>
        <dbReference type="Proteomes" id="UP000617734"/>
    </source>
</evidence>
<evidence type="ECO:0000313" key="3">
    <source>
        <dbReference type="EMBL" id="GHH75094.1"/>
    </source>
</evidence>
<dbReference type="PANTHER" id="PTHR35333:SF3">
    <property type="entry name" value="BETA-LACTAMASE-TYPE TRANSPEPTIDASE FOLD CONTAINING PROTEIN"/>
    <property type="match status" value="1"/>
</dbReference>
<gene>
    <name evidence="3" type="ORF">GCM10018781_43290</name>
</gene>
<dbReference type="Pfam" id="PF13354">
    <property type="entry name" value="Beta-lactamase2"/>
    <property type="match status" value="1"/>
</dbReference>